<organism evidence="11 12">
    <name type="scientific">Bowmanella pacifica</name>
    <dbReference type="NCBI Taxonomy" id="502051"/>
    <lineage>
        <taxon>Bacteria</taxon>
        <taxon>Pseudomonadati</taxon>
        <taxon>Pseudomonadota</taxon>
        <taxon>Gammaproteobacteria</taxon>
        <taxon>Alteromonadales</taxon>
        <taxon>Alteromonadaceae</taxon>
        <taxon>Bowmanella</taxon>
    </lineage>
</organism>
<evidence type="ECO:0000259" key="10">
    <source>
        <dbReference type="PROSITE" id="PS51198"/>
    </source>
</evidence>
<dbReference type="AlphaFoldDB" id="A0A918DGU5"/>
<name>A0A918DGU5_9ALTE</name>
<keyword evidence="4 9" id="KW-0067">ATP-binding</keyword>
<dbReference type="EC" id="5.6.2.4" evidence="7"/>
<dbReference type="InterPro" id="IPR027417">
    <property type="entry name" value="P-loop_NTPase"/>
</dbReference>
<dbReference type="RefSeq" id="WP_188690354.1">
    <property type="nucleotide sequence ID" value="NZ_BMLS01000001.1"/>
</dbReference>
<sequence length="709" mass="81203">MDVQVAISQDFLTAILRLPRAQQKKVNQFVSKFRSDPLSPGINYEKINDAANSDMRSVRIDQAYRGIVLKPNQGNVYILLWVDHHDEAYAWARRHQCKIHPKTGAIQLYASEINEVEPSVEQTNTPNKDVSSVGLFEKYTKQQLIELGLPEEFADQIVAMPDMATFETYQDKLPNDAFEAMYFLAEGIPYEEVLEDYRNNSVDDVDTEDFAAALIREGSKRRFVVVDDEALEQMLDAPLEKWRVFLHPSQRKIVERDWNGPVRVLGGAGTGKTVAAIHRAKWLAASLDGVPNKKVLFTTFTKNLASDIREHLEQICSHTELSSIETVNIDSWVHQFLKRNNYNYDIVYPGDSNPKRVNSWKRALDNKSPELDLSDHFYEEEWKLVIQEQSITDKAEYIRARRNGRGTRLNRKERLLAWTVFEEYLLQLNHNKIKEMPDAMRDCIALIDAKNIKPMYESVIVDEGQDMGTQAYELIRRIVQEGKNDIFIVGDGHQRIYRNKVVLGRCGISILGRSRKLRVNYRTTEETKKLAVSVLNNVHVDDLDDGEDTSKGYISLMHGEMPEIITTNSFSDEADAVIERIEQLEAAGAKLQDICLVARTKSIRDAFGQELSKAGITTYEVMANGVDNRHREGVRIATMHRVKGLEFQNVFIVGCNQQTIPLQNFRSDDPVELREHELSERALLHVAMTRAMRSLTISCQGQLTRFIRR</sequence>
<reference evidence="11" key="2">
    <citation type="submission" date="2020-09" db="EMBL/GenBank/DDBJ databases">
        <authorList>
            <person name="Sun Q."/>
            <person name="Zhou Y."/>
        </authorList>
    </citation>
    <scope>NUCLEOTIDE SEQUENCE</scope>
    <source>
        <strain evidence="11">CGMCC 1.7086</strain>
    </source>
</reference>
<dbReference type="PANTHER" id="PTHR11070:SF45">
    <property type="entry name" value="DNA 3'-5' HELICASE"/>
    <property type="match status" value="1"/>
</dbReference>
<dbReference type="GO" id="GO:0043138">
    <property type="term" value="F:3'-5' DNA helicase activity"/>
    <property type="evidence" value="ECO:0007669"/>
    <property type="project" value="UniProtKB-EC"/>
</dbReference>
<keyword evidence="3 9" id="KW-0347">Helicase</keyword>
<dbReference type="GO" id="GO:0016787">
    <property type="term" value="F:hydrolase activity"/>
    <property type="evidence" value="ECO:0007669"/>
    <property type="project" value="UniProtKB-UniRule"/>
</dbReference>
<dbReference type="InterPro" id="IPR014017">
    <property type="entry name" value="DNA_helicase_UvrD-like_C"/>
</dbReference>
<evidence type="ECO:0000313" key="12">
    <source>
        <dbReference type="Proteomes" id="UP000606935"/>
    </source>
</evidence>
<dbReference type="InterPro" id="IPR035093">
    <property type="entry name" value="RelE/ParE_toxin_dom_sf"/>
</dbReference>
<evidence type="ECO:0000256" key="6">
    <source>
        <dbReference type="ARBA" id="ARBA00034617"/>
    </source>
</evidence>
<evidence type="ECO:0000256" key="4">
    <source>
        <dbReference type="ARBA" id="ARBA00022840"/>
    </source>
</evidence>
<dbReference type="EMBL" id="BMLS01000001">
    <property type="protein sequence ID" value="GGO65385.1"/>
    <property type="molecule type" value="Genomic_DNA"/>
</dbReference>
<dbReference type="InterPro" id="IPR000212">
    <property type="entry name" value="DNA_helicase_UvrD/REP"/>
</dbReference>
<evidence type="ECO:0000256" key="1">
    <source>
        <dbReference type="ARBA" id="ARBA00022741"/>
    </source>
</evidence>
<gene>
    <name evidence="11" type="ORF">GCM10010982_07070</name>
</gene>
<dbReference type="Pfam" id="PF00580">
    <property type="entry name" value="UvrD-helicase"/>
    <property type="match status" value="1"/>
</dbReference>
<evidence type="ECO:0000256" key="3">
    <source>
        <dbReference type="ARBA" id="ARBA00022806"/>
    </source>
</evidence>
<dbReference type="Gene3D" id="3.40.50.300">
    <property type="entry name" value="P-loop containing nucleotide triphosphate hydrolases"/>
    <property type="match status" value="2"/>
</dbReference>
<evidence type="ECO:0000256" key="5">
    <source>
        <dbReference type="ARBA" id="ARBA00023235"/>
    </source>
</evidence>
<dbReference type="PANTHER" id="PTHR11070">
    <property type="entry name" value="UVRD / RECB / PCRA DNA HELICASE FAMILY MEMBER"/>
    <property type="match status" value="1"/>
</dbReference>
<protein>
    <recommendedName>
        <fullName evidence="7">DNA 3'-5' helicase</fullName>
        <ecNumber evidence="7">5.6.2.4</ecNumber>
    </recommendedName>
</protein>
<feature type="binding site" evidence="9">
    <location>
        <begin position="266"/>
        <end position="273"/>
    </location>
    <ligand>
        <name>ATP</name>
        <dbReference type="ChEBI" id="CHEBI:30616"/>
    </ligand>
</feature>
<dbReference type="GO" id="GO:0000725">
    <property type="term" value="P:recombinational repair"/>
    <property type="evidence" value="ECO:0007669"/>
    <property type="project" value="TreeGrafter"/>
</dbReference>
<dbReference type="Proteomes" id="UP000606935">
    <property type="component" value="Unassembled WGS sequence"/>
</dbReference>
<evidence type="ECO:0000256" key="2">
    <source>
        <dbReference type="ARBA" id="ARBA00022801"/>
    </source>
</evidence>
<evidence type="ECO:0000256" key="7">
    <source>
        <dbReference type="ARBA" id="ARBA00034808"/>
    </source>
</evidence>
<dbReference type="PROSITE" id="PS51198">
    <property type="entry name" value="UVRD_HELICASE_ATP_BIND"/>
    <property type="match status" value="1"/>
</dbReference>
<keyword evidence="2 9" id="KW-0378">Hydrolase</keyword>
<dbReference type="GO" id="GO:0003677">
    <property type="term" value="F:DNA binding"/>
    <property type="evidence" value="ECO:0007669"/>
    <property type="project" value="InterPro"/>
</dbReference>
<keyword evidence="5" id="KW-0413">Isomerase</keyword>
<evidence type="ECO:0000256" key="8">
    <source>
        <dbReference type="ARBA" id="ARBA00048988"/>
    </source>
</evidence>
<proteinExistence type="predicted"/>
<keyword evidence="12" id="KW-1185">Reference proteome</keyword>
<comment type="catalytic activity">
    <reaction evidence="6">
        <text>Couples ATP hydrolysis with the unwinding of duplex DNA by translocating in the 3'-5' direction.</text>
        <dbReference type="EC" id="5.6.2.4"/>
    </reaction>
</comment>
<dbReference type="GO" id="GO:0005524">
    <property type="term" value="F:ATP binding"/>
    <property type="evidence" value="ECO:0007669"/>
    <property type="project" value="UniProtKB-UniRule"/>
</dbReference>
<comment type="caution">
    <text evidence="11">The sequence shown here is derived from an EMBL/GenBank/DDBJ whole genome shotgun (WGS) entry which is preliminary data.</text>
</comment>
<accession>A0A918DGU5</accession>
<dbReference type="SUPFAM" id="SSF143011">
    <property type="entry name" value="RelE-like"/>
    <property type="match status" value="1"/>
</dbReference>
<feature type="domain" description="UvrD-like helicase ATP-binding" evidence="10">
    <location>
        <begin position="245"/>
        <end position="524"/>
    </location>
</feature>
<evidence type="ECO:0000313" key="11">
    <source>
        <dbReference type="EMBL" id="GGO65385.1"/>
    </source>
</evidence>
<dbReference type="SUPFAM" id="SSF52540">
    <property type="entry name" value="P-loop containing nucleoside triphosphate hydrolases"/>
    <property type="match status" value="1"/>
</dbReference>
<dbReference type="Gene3D" id="3.30.2310.20">
    <property type="entry name" value="RelE-like"/>
    <property type="match status" value="1"/>
</dbReference>
<dbReference type="Pfam" id="PF13361">
    <property type="entry name" value="UvrD_C"/>
    <property type="match status" value="2"/>
</dbReference>
<reference evidence="11" key="1">
    <citation type="journal article" date="2014" name="Int. J. Syst. Evol. Microbiol.">
        <title>Complete genome sequence of Corynebacterium casei LMG S-19264T (=DSM 44701T), isolated from a smear-ripened cheese.</title>
        <authorList>
            <consortium name="US DOE Joint Genome Institute (JGI-PGF)"/>
            <person name="Walter F."/>
            <person name="Albersmeier A."/>
            <person name="Kalinowski J."/>
            <person name="Ruckert C."/>
        </authorList>
    </citation>
    <scope>NUCLEOTIDE SEQUENCE</scope>
    <source>
        <strain evidence="11">CGMCC 1.7086</strain>
    </source>
</reference>
<dbReference type="InterPro" id="IPR014016">
    <property type="entry name" value="UvrD-like_ATP-bd"/>
</dbReference>
<keyword evidence="1 9" id="KW-0547">Nucleotide-binding</keyword>
<evidence type="ECO:0000256" key="9">
    <source>
        <dbReference type="PROSITE-ProRule" id="PRU00560"/>
    </source>
</evidence>
<comment type="catalytic activity">
    <reaction evidence="8">
        <text>ATP + H2O = ADP + phosphate + H(+)</text>
        <dbReference type="Rhea" id="RHEA:13065"/>
        <dbReference type="ChEBI" id="CHEBI:15377"/>
        <dbReference type="ChEBI" id="CHEBI:15378"/>
        <dbReference type="ChEBI" id="CHEBI:30616"/>
        <dbReference type="ChEBI" id="CHEBI:43474"/>
        <dbReference type="ChEBI" id="CHEBI:456216"/>
        <dbReference type="EC" id="5.6.2.4"/>
    </reaction>
</comment>